<evidence type="ECO:0000313" key="2">
    <source>
        <dbReference type="Proteomes" id="UP000886523"/>
    </source>
</evidence>
<organism evidence="1 2">
    <name type="scientific">Hydnum rufescens UP504</name>
    <dbReference type="NCBI Taxonomy" id="1448309"/>
    <lineage>
        <taxon>Eukaryota</taxon>
        <taxon>Fungi</taxon>
        <taxon>Dikarya</taxon>
        <taxon>Basidiomycota</taxon>
        <taxon>Agaricomycotina</taxon>
        <taxon>Agaricomycetes</taxon>
        <taxon>Cantharellales</taxon>
        <taxon>Hydnaceae</taxon>
        <taxon>Hydnum</taxon>
    </lineage>
</organism>
<evidence type="ECO:0000313" key="1">
    <source>
        <dbReference type="EMBL" id="KAF9518577.1"/>
    </source>
</evidence>
<gene>
    <name evidence="1" type="ORF">BS47DRAFT_1338257</name>
</gene>
<proteinExistence type="predicted"/>
<dbReference type="Proteomes" id="UP000886523">
    <property type="component" value="Unassembled WGS sequence"/>
</dbReference>
<keyword evidence="2" id="KW-1185">Reference proteome</keyword>
<dbReference type="EMBL" id="MU128924">
    <property type="protein sequence ID" value="KAF9518577.1"/>
    <property type="molecule type" value="Genomic_DNA"/>
</dbReference>
<protein>
    <submittedName>
        <fullName evidence="1">Uncharacterized protein</fullName>
    </submittedName>
</protein>
<name>A0A9P6B7A5_9AGAM</name>
<comment type="caution">
    <text evidence="1">The sequence shown here is derived from an EMBL/GenBank/DDBJ whole genome shotgun (WGS) entry which is preliminary data.</text>
</comment>
<dbReference type="AlphaFoldDB" id="A0A9P6B7A5"/>
<accession>A0A9P6B7A5</accession>
<sequence>MYIRRLDPLFANSEGTLRSFESIRVPSSTEGFNSISTRFLIPGHCIHFSSSSIILPIASTPQTSNTALADAPLTPSGWTI</sequence>
<reference evidence="1" key="1">
    <citation type="journal article" date="2020" name="Nat. Commun.">
        <title>Large-scale genome sequencing of mycorrhizal fungi provides insights into the early evolution of symbiotic traits.</title>
        <authorList>
            <person name="Miyauchi S."/>
            <person name="Kiss E."/>
            <person name="Kuo A."/>
            <person name="Drula E."/>
            <person name="Kohler A."/>
            <person name="Sanchez-Garcia M."/>
            <person name="Morin E."/>
            <person name="Andreopoulos B."/>
            <person name="Barry K.W."/>
            <person name="Bonito G."/>
            <person name="Buee M."/>
            <person name="Carver A."/>
            <person name="Chen C."/>
            <person name="Cichocki N."/>
            <person name="Clum A."/>
            <person name="Culley D."/>
            <person name="Crous P.W."/>
            <person name="Fauchery L."/>
            <person name="Girlanda M."/>
            <person name="Hayes R.D."/>
            <person name="Keri Z."/>
            <person name="LaButti K."/>
            <person name="Lipzen A."/>
            <person name="Lombard V."/>
            <person name="Magnuson J."/>
            <person name="Maillard F."/>
            <person name="Murat C."/>
            <person name="Nolan M."/>
            <person name="Ohm R.A."/>
            <person name="Pangilinan J."/>
            <person name="Pereira M.F."/>
            <person name="Perotto S."/>
            <person name="Peter M."/>
            <person name="Pfister S."/>
            <person name="Riley R."/>
            <person name="Sitrit Y."/>
            <person name="Stielow J.B."/>
            <person name="Szollosi G."/>
            <person name="Zifcakova L."/>
            <person name="Stursova M."/>
            <person name="Spatafora J.W."/>
            <person name="Tedersoo L."/>
            <person name="Vaario L.M."/>
            <person name="Yamada A."/>
            <person name="Yan M."/>
            <person name="Wang P."/>
            <person name="Xu J."/>
            <person name="Bruns T."/>
            <person name="Baldrian P."/>
            <person name="Vilgalys R."/>
            <person name="Dunand C."/>
            <person name="Henrissat B."/>
            <person name="Grigoriev I.V."/>
            <person name="Hibbett D."/>
            <person name="Nagy L.G."/>
            <person name="Martin F.M."/>
        </authorList>
    </citation>
    <scope>NUCLEOTIDE SEQUENCE</scope>
    <source>
        <strain evidence="1">UP504</strain>
    </source>
</reference>